<proteinExistence type="predicted"/>
<accession>A0A836N5N2</accession>
<dbReference type="EMBL" id="JOSS01000177">
    <property type="protein sequence ID" value="KEO20271.1"/>
    <property type="molecule type" value="Genomic_DNA"/>
</dbReference>
<gene>
    <name evidence="1" type="ORF">AB05_5768</name>
</gene>
<dbReference type="AlphaFoldDB" id="A0A836N5N2"/>
<reference evidence="1 2" key="1">
    <citation type="submission" date="2014-06" db="EMBL/GenBank/DDBJ databases">
        <title>Genetic Variability of E. coli after antibiotic treatment.</title>
        <authorList>
            <person name="Silbergeld E."/>
            <person name="Coles C."/>
            <person name="Seidman J.C."/>
            <person name="You Y."/>
            <person name="George J."/>
            <person name="Nadendla S."/>
            <person name="Daugherty S.C."/>
            <person name="Nagaraj S."/>
            <person name="Ott S."/>
            <person name="Klega K."/>
            <person name="Rasko D."/>
        </authorList>
    </citation>
    <scope>NUCLEOTIDE SEQUENCE [LARGE SCALE GENOMIC DNA]</scope>
    <source>
        <strain evidence="1 2">2-460-02_S1_C1</strain>
    </source>
</reference>
<sequence length="37" mass="4333">MFLAFNFITHINIKKAFIAVAGKKKQTKMLTYAYFYA</sequence>
<evidence type="ECO:0000313" key="2">
    <source>
        <dbReference type="Proteomes" id="UP000028038"/>
    </source>
</evidence>
<evidence type="ECO:0000313" key="1">
    <source>
        <dbReference type="EMBL" id="KEO20271.1"/>
    </source>
</evidence>
<dbReference type="Proteomes" id="UP000028038">
    <property type="component" value="Unassembled WGS sequence"/>
</dbReference>
<protein>
    <submittedName>
        <fullName evidence="1">Uncharacterized protein</fullName>
    </submittedName>
</protein>
<comment type="caution">
    <text evidence="1">The sequence shown here is derived from an EMBL/GenBank/DDBJ whole genome shotgun (WGS) entry which is preliminary data.</text>
</comment>
<organism evidence="1 2">
    <name type="scientific">Escherichia coli 2-460-02_S1_C1</name>
    <dbReference type="NCBI Taxonomy" id="1444044"/>
    <lineage>
        <taxon>Bacteria</taxon>
        <taxon>Pseudomonadati</taxon>
        <taxon>Pseudomonadota</taxon>
        <taxon>Gammaproteobacteria</taxon>
        <taxon>Enterobacterales</taxon>
        <taxon>Enterobacteriaceae</taxon>
        <taxon>Escherichia</taxon>
    </lineage>
</organism>
<name>A0A836N5N2_ECOLX</name>